<proteinExistence type="predicted"/>
<dbReference type="GO" id="GO:0032012">
    <property type="term" value="P:regulation of ARF protein signal transduction"/>
    <property type="evidence" value="ECO:0007669"/>
    <property type="project" value="InterPro"/>
</dbReference>
<dbReference type="OrthoDB" id="18431at2759"/>
<dbReference type="Pfam" id="PF12783">
    <property type="entry name" value="Sec7-like_HUS"/>
    <property type="match status" value="1"/>
</dbReference>
<feature type="region of interest" description="Disordered" evidence="1">
    <location>
        <begin position="1174"/>
        <end position="1203"/>
    </location>
</feature>
<accession>A0A1Q9E0T7</accession>
<dbReference type="InterPro" id="IPR035999">
    <property type="entry name" value="Sec7_dom_sf"/>
</dbReference>
<protein>
    <submittedName>
        <fullName evidence="3">ARF guanine-nucleotide exchange factor GNOM</fullName>
    </submittedName>
</protein>
<feature type="region of interest" description="Disordered" evidence="1">
    <location>
        <begin position="128"/>
        <end position="173"/>
    </location>
</feature>
<dbReference type="OMA" id="NENGPDP"/>
<feature type="compositionally biased region" description="Acidic residues" evidence="1">
    <location>
        <begin position="1218"/>
        <end position="1227"/>
    </location>
</feature>
<dbReference type="GO" id="GO:0005737">
    <property type="term" value="C:cytoplasm"/>
    <property type="evidence" value="ECO:0007669"/>
    <property type="project" value="UniProtKB-ARBA"/>
</dbReference>
<feature type="compositionally biased region" description="Basic and acidic residues" evidence="1">
    <location>
        <begin position="1180"/>
        <end position="1196"/>
    </location>
</feature>
<dbReference type="InterPro" id="IPR000904">
    <property type="entry name" value="Sec7_dom"/>
</dbReference>
<reference evidence="3 4" key="1">
    <citation type="submission" date="2016-02" db="EMBL/GenBank/DDBJ databases">
        <title>Genome analysis of coral dinoflagellate symbionts highlights evolutionary adaptations to a symbiotic lifestyle.</title>
        <authorList>
            <person name="Aranda M."/>
            <person name="Li Y."/>
            <person name="Liew Y.J."/>
            <person name="Baumgarten S."/>
            <person name="Simakov O."/>
            <person name="Wilson M."/>
            <person name="Piel J."/>
            <person name="Ashoor H."/>
            <person name="Bougouffa S."/>
            <person name="Bajic V.B."/>
            <person name="Ryu T."/>
            <person name="Ravasi T."/>
            <person name="Bayer T."/>
            <person name="Micklem G."/>
            <person name="Kim H."/>
            <person name="Bhak J."/>
            <person name="Lajeunesse T.C."/>
            <person name="Voolstra C.R."/>
        </authorList>
    </citation>
    <scope>NUCLEOTIDE SEQUENCE [LARGE SCALE GENOMIC DNA]</scope>
    <source>
        <strain evidence="3 4">CCMP2467</strain>
    </source>
</reference>
<comment type="caution">
    <text evidence="3">The sequence shown here is derived from an EMBL/GenBank/DDBJ whole genome shotgun (WGS) entry which is preliminary data.</text>
</comment>
<evidence type="ECO:0000259" key="2">
    <source>
        <dbReference type="PROSITE" id="PS50190"/>
    </source>
</evidence>
<organism evidence="3 4">
    <name type="scientific">Symbiodinium microadriaticum</name>
    <name type="common">Dinoflagellate</name>
    <name type="synonym">Zooxanthella microadriatica</name>
    <dbReference type="NCBI Taxonomy" id="2951"/>
    <lineage>
        <taxon>Eukaryota</taxon>
        <taxon>Sar</taxon>
        <taxon>Alveolata</taxon>
        <taxon>Dinophyceae</taxon>
        <taxon>Suessiales</taxon>
        <taxon>Symbiodiniaceae</taxon>
        <taxon>Symbiodinium</taxon>
    </lineage>
</organism>
<name>A0A1Q9E0T7_SYMMI</name>
<dbReference type="Gene3D" id="1.10.220.20">
    <property type="match status" value="1"/>
</dbReference>
<dbReference type="EMBL" id="LSRX01000307">
    <property type="protein sequence ID" value="OLQ01032.1"/>
    <property type="molecule type" value="Genomic_DNA"/>
</dbReference>
<dbReference type="Gene3D" id="1.10.1000.11">
    <property type="entry name" value="Arf Nucleotide-binding Site Opener,domain 2"/>
    <property type="match status" value="1"/>
</dbReference>
<dbReference type="PROSITE" id="PS50190">
    <property type="entry name" value="SEC7"/>
    <property type="match status" value="1"/>
</dbReference>
<feature type="region of interest" description="Disordered" evidence="1">
    <location>
        <begin position="370"/>
        <end position="391"/>
    </location>
</feature>
<feature type="region of interest" description="Disordered" evidence="1">
    <location>
        <begin position="522"/>
        <end position="557"/>
    </location>
</feature>
<evidence type="ECO:0000313" key="3">
    <source>
        <dbReference type="EMBL" id="OLQ01032.1"/>
    </source>
</evidence>
<evidence type="ECO:0000256" key="1">
    <source>
        <dbReference type="SAM" id="MobiDB-lite"/>
    </source>
</evidence>
<dbReference type="Proteomes" id="UP000186817">
    <property type="component" value="Unassembled WGS sequence"/>
</dbReference>
<dbReference type="GO" id="GO:0012505">
    <property type="term" value="C:endomembrane system"/>
    <property type="evidence" value="ECO:0007669"/>
    <property type="project" value="UniProtKB-ARBA"/>
</dbReference>
<dbReference type="Pfam" id="PF01369">
    <property type="entry name" value="Sec7"/>
    <property type="match status" value="1"/>
</dbReference>
<dbReference type="InterPro" id="IPR023394">
    <property type="entry name" value="Sec7_C_sf"/>
</dbReference>
<feature type="region of interest" description="Disordered" evidence="1">
    <location>
        <begin position="1218"/>
        <end position="1250"/>
    </location>
</feature>
<dbReference type="SMART" id="SM00222">
    <property type="entry name" value="Sec7"/>
    <property type="match status" value="1"/>
</dbReference>
<evidence type="ECO:0000313" key="4">
    <source>
        <dbReference type="Proteomes" id="UP000186817"/>
    </source>
</evidence>
<feature type="domain" description="SEC7" evidence="2">
    <location>
        <begin position="385"/>
        <end position="620"/>
    </location>
</feature>
<gene>
    <name evidence="3" type="primary">GN</name>
    <name evidence="3" type="ORF">AK812_SmicGene16275</name>
</gene>
<dbReference type="PANTHER" id="PTHR10663">
    <property type="entry name" value="GUANYL-NUCLEOTIDE EXCHANGE FACTOR"/>
    <property type="match status" value="1"/>
</dbReference>
<dbReference type="PANTHER" id="PTHR10663:SF388">
    <property type="entry name" value="GOLGI-SPECIFIC BREFELDIN A-RESISTANCE GUANINE NUCLEOTIDE EXCHANGE FACTOR 1"/>
    <property type="match status" value="1"/>
</dbReference>
<keyword evidence="4" id="KW-1185">Reference proteome</keyword>
<dbReference type="SUPFAM" id="SSF48425">
    <property type="entry name" value="Sec7 domain"/>
    <property type="match status" value="1"/>
</dbReference>
<dbReference type="CDD" id="cd00171">
    <property type="entry name" value="Sec7"/>
    <property type="match status" value="1"/>
</dbReference>
<feature type="compositionally biased region" description="Basic and acidic residues" evidence="1">
    <location>
        <begin position="522"/>
        <end position="537"/>
    </location>
</feature>
<sequence length="1765" mass="191323">MELRCSRQKKEVGLLIDCLRCPAGEYLSDPMVWHMVKKCFQISRQPTATHLLRSSAEGMLQQMVLTIFGTQKERSQRIRVRELPEAATAQSAQPLQVYKPYGFRAMHFVLRFLAFLLAYGRSAPQGAKAKAEPKLKKVRRPRSRSPSSERRTGTPRSNDGSSDQESPPDLGLTDAAAAGKEDLVVDTHCLGLSLLNVALESGGDEIARSDELIGVIQDDICKSLLHNSRTASLNVLSLSLRAIFNLFLHFKRHLKVQLEIFFTSVHLKIAGCGTATYEQRELALESLLEFCREPALMLELYENYDCDVRCTNLFETLVKFLVTGAAPPKEGQARGAFSSLNKLALSGLLSILHSLSLRCESHKHFRLGDVAVDRGPSTPTSGETELQRKKEQKRRLTIAARTFNSEPSKSTAPLQSLGLLSNPVTPESFAEFLRHTPGLDMVIVGEYLGKRHDFNGQVRKAFLETFPFPGLGLVEALRMVLATFRLPGEAQCIDRLMEAYAEAYFRAQLPVAESAGEDPLKVTRWIPRERSGEEAPEARQTAGGPEDAAGEEPSRVPMTSSDTIFVLAFSIIMLNTDLHNPGVKKKMSFEEFVRNNRGIDSGKDMPAYFLRDIYEAIRDDEIRLHGDAPPEGEYVEVYNLQIFAANIFSTAARELQAKFGTPDTIAHSAMTRLSIAFVVLAAGCTVIAARQTVCQKALLELMSEDACGNENGPDPAKACTSTCKSLACDVVSACPAGSTVRVEDETGSWTIPAEDVQNIVKELSAEHTSCPCAAAVNQANKTGTVQKATKVVSSSLAKPDKISQTVCEKALLELMSEDACGNENGPDPAKACTSTCKSLACDVVSACPAGSTVRVEDETGSWTIPAEDVQNIVKELSAEHTSCPCAAAVNQANKTGTVQKATKVVSSSLAKPDKISQTVCEKALLELMSEDACGNENGPDPAKACTSTCKSLACDVVSACPAGSTVRVEDETGSWTIPAEDVQNIAKGGDEQVIDDFFWEGILLRSESIEAFASTERLLSEAPPTTTERDMLQVITDCEPLPVLTHCYECVPDAGVALQAMTGFQDLARIGAYFDNVELVSSLVRSILSSCAGAAAFSGGAVTVRCQIALGASEKCVGHFASLFREAEWRGALDVMLQLWAMDLLPSHLSEFDDFSGTDGKPLESLCNIRPLFPPPAVRQDNDPSHHAGDARRSDAKAAAADSGDGFLESLARWFEDETRDDEEEEASDGRLKDDLIGTPFAARPGGDANDAEVEALPVNCTDPGLVHQKVKAYVARSGFVEVLGATGIAKVSPESLQCLAKALVQLSKPSRWVAQGQSPTTAEPADEVQAGRASWHDVADPVFCLELLTNLTCTPLPASHCLSHIWPLVSTHFEKLLQYVIAGNGLSEMQFIERLIVNTLRLCIRLIGNSELVPTLLLLTQHLSRLPAQHFAAHAERIACGTLVLVQEANLPHSGLCNIFTLLRRISEFPAGVGACSASIECLNFWLSDDQELSRLLSLQQFPELLRTLKAFASQNSTPASATALSHLSTLVPQLARGARSLPMEAQSQWRSLWVPTLQALADVARDGSQRCSAQAFVYLQRLLLECGTDLSLPWEQLEFNAWKECLEQVLVPLLQSHPPEGADGAALTPGSQEAAATRQANAAQLVCRVLLTHMPSWLRSSPDGFPVLFLRILHVLVSEATAETAKLPLVESLKNLLLVISADPAFGELPSPKQGETLLEAAWGVVSPALPELRREVQLILDPSAEDRAQEEVAGAETTSEPA</sequence>
<dbReference type="InterPro" id="IPR032691">
    <property type="entry name" value="Mon2/Sec7/BIG1-like_HUS"/>
</dbReference>
<feature type="region of interest" description="Disordered" evidence="1">
    <location>
        <begin position="1745"/>
        <end position="1765"/>
    </location>
</feature>
<dbReference type="GO" id="GO:0005085">
    <property type="term" value="F:guanyl-nucleotide exchange factor activity"/>
    <property type="evidence" value="ECO:0007669"/>
    <property type="project" value="InterPro"/>
</dbReference>
<dbReference type="GO" id="GO:0016192">
    <property type="term" value="P:vesicle-mediated transport"/>
    <property type="evidence" value="ECO:0007669"/>
    <property type="project" value="UniProtKB-ARBA"/>
</dbReference>